<dbReference type="Proteomes" id="UP001055879">
    <property type="component" value="Linkage Group LG01"/>
</dbReference>
<evidence type="ECO:0000313" key="1">
    <source>
        <dbReference type="EMBL" id="KAI3770729.1"/>
    </source>
</evidence>
<dbReference type="EMBL" id="CM042047">
    <property type="protein sequence ID" value="KAI3770729.1"/>
    <property type="molecule type" value="Genomic_DNA"/>
</dbReference>
<protein>
    <submittedName>
        <fullName evidence="1">Uncharacterized protein</fullName>
    </submittedName>
</protein>
<evidence type="ECO:0000313" key="2">
    <source>
        <dbReference type="Proteomes" id="UP001055879"/>
    </source>
</evidence>
<sequence length="174" mass="19598">MLFSASWVGNQDEKLGEGIKLYAIPTTSTSKRTMLSDLVTVYAKGGKTIVFTQTKRDADKRDVGCKFEFTSPPAVEEILDSSAEQVVATLSGVHPESVEFFIPTTQKLIDEQTGYTGSCCCHCTQIKRFKAPFLIFPKRLPGDTAGNTITKISKGKEFTRWRWFKKGRFQWVPW</sequence>
<comment type="caution">
    <text evidence="1">The sequence shown here is derived from an EMBL/GenBank/DDBJ whole genome shotgun (WGS) entry which is preliminary data.</text>
</comment>
<organism evidence="1 2">
    <name type="scientific">Arctium lappa</name>
    <name type="common">Greater burdock</name>
    <name type="synonym">Lappa major</name>
    <dbReference type="NCBI Taxonomy" id="4217"/>
    <lineage>
        <taxon>Eukaryota</taxon>
        <taxon>Viridiplantae</taxon>
        <taxon>Streptophyta</taxon>
        <taxon>Embryophyta</taxon>
        <taxon>Tracheophyta</taxon>
        <taxon>Spermatophyta</taxon>
        <taxon>Magnoliopsida</taxon>
        <taxon>eudicotyledons</taxon>
        <taxon>Gunneridae</taxon>
        <taxon>Pentapetalae</taxon>
        <taxon>asterids</taxon>
        <taxon>campanulids</taxon>
        <taxon>Asterales</taxon>
        <taxon>Asteraceae</taxon>
        <taxon>Carduoideae</taxon>
        <taxon>Cardueae</taxon>
        <taxon>Arctiinae</taxon>
        <taxon>Arctium</taxon>
    </lineage>
</organism>
<reference evidence="1 2" key="2">
    <citation type="journal article" date="2022" name="Mol. Ecol. Resour.">
        <title>The genomes of chicory, endive, great burdock and yacon provide insights into Asteraceae paleo-polyploidization history and plant inulin production.</title>
        <authorList>
            <person name="Fan W."/>
            <person name="Wang S."/>
            <person name="Wang H."/>
            <person name="Wang A."/>
            <person name="Jiang F."/>
            <person name="Liu H."/>
            <person name="Zhao H."/>
            <person name="Xu D."/>
            <person name="Zhang Y."/>
        </authorList>
    </citation>
    <scope>NUCLEOTIDE SEQUENCE [LARGE SCALE GENOMIC DNA]</scope>
    <source>
        <strain evidence="2">cv. Niubang</strain>
    </source>
</reference>
<name>A0ACB9FHJ1_ARCLA</name>
<proteinExistence type="predicted"/>
<gene>
    <name evidence="1" type="ORF">L6452_01872</name>
</gene>
<accession>A0ACB9FHJ1</accession>
<keyword evidence="2" id="KW-1185">Reference proteome</keyword>
<reference evidence="2" key="1">
    <citation type="journal article" date="2022" name="Mol. Ecol. Resour.">
        <title>The genomes of chicory, endive, great burdock and yacon provide insights into Asteraceae palaeo-polyploidization history and plant inulin production.</title>
        <authorList>
            <person name="Fan W."/>
            <person name="Wang S."/>
            <person name="Wang H."/>
            <person name="Wang A."/>
            <person name="Jiang F."/>
            <person name="Liu H."/>
            <person name="Zhao H."/>
            <person name="Xu D."/>
            <person name="Zhang Y."/>
        </authorList>
    </citation>
    <scope>NUCLEOTIDE SEQUENCE [LARGE SCALE GENOMIC DNA]</scope>
    <source>
        <strain evidence="2">cv. Niubang</strain>
    </source>
</reference>